<dbReference type="Proteomes" id="UP000188533">
    <property type="component" value="Unassembled WGS sequence"/>
</dbReference>
<feature type="region of interest" description="Disordered" evidence="1">
    <location>
        <begin position="1"/>
        <end position="32"/>
    </location>
</feature>
<proteinExistence type="predicted"/>
<protein>
    <submittedName>
        <fullName evidence="2">Uncharacterized protein</fullName>
    </submittedName>
</protein>
<keyword evidence="3" id="KW-1185">Reference proteome</keyword>
<reference evidence="2 3" key="1">
    <citation type="submission" date="2016-08" db="EMBL/GenBank/DDBJ databases">
        <authorList>
            <consortium name="Lentinula edodes genome sequencing consortium"/>
            <person name="Sakamoto Y."/>
            <person name="Nakade K."/>
            <person name="Sato S."/>
            <person name="Yoshida Y."/>
            <person name="Miyazaki K."/>
            <person name="Natsume S."/>
            <person name="Konno N."/>
        </authorList>
    </citation>
    <scope>NUCLEOTIDE SEQUENCE [LARGE SCALE GENOMIC DNA]</scope>
    <source>
        <strain evidence="2 3">NBRC 111202</strain>
    </source>
</reference>
<dbReference type="AlphaFoldDB" id="A0A1Q3DW49"/>
<evidence type="ECO:0000313" key="3">
    <source>
        <dbReference type="Proteomes" id="UP000188533"/>
    </source>
</evidence>
<sequence>MGSSSSSSSTAADPSNPASSSSSSFPGNPTASSKMAQYHILIGRVIVAVVSMSGFSRNNLVQSELELRQLMMLGESFPDLCSSSVHSVAAMFLENSGNIEQRSGS</sequence>
<evidence type="ECO:0000256" key="1">
    <source>
        <dbReference type="SAM" id="MobiDB-lite"/>
    </source>
</evidence>
<comment type="caution">
    <text evidence="2">The sequence shown here is derived from an EMBL/GenBank/DDBJ whole genome shotgun (WGS) entry which is preliminary data.</text>
</comment>
<reference evidence="2 3" key="2">
    <citation type="submission" date="2017-02" db="EMBL/GenBank/DDBJ databases">
        <title>A genome survey and senescence transcriptome analysis in Lentinula edodes.</title>
        <authorList>
            <person name="Sakamoto Y."/>
            <person name="Nakade K."/>
            <person name="Sato S."/>
            <person name="Yoshida Y."/>
            <person name="Miyazaki K."/>
            <person name="Natsume S."/>
            <person name="Konno N."/>
        </authorList>
    </citation>
    <scope>NUCLEOTIDE SEQUENCE [LARGE SCALE GENOMIC DNA]</scope>
    <source>
        <strain evidence="2 3">NBRC 111202</strain>
    </source>
</reference>
<name>A0A1Q3DW49_LENED</name>
<organism evidence="2 3">
    <name type="scientific">Lentinula edodes</name>
    <name type="common">Shiitake mushroom</name>
    <name type="synonym">Lentinus edodes</name>
    <dbReference type="NCBI Taxonomy" id="5353"/>
    <lineage>
        <taxon>Eukaryota</taxon>
        <taxon>Fungi</taxon>
        <taxon>Dikarya</taxon>
        <taxon>Basidiomycota</taxon>
        <taxon>Agaricomycotina</taxon>
        <taxon>Agaricomycetes</taxon>
        <taxon>Agaricomycetidae</taxon>
        <taxon>Agaricales</taxon>
        <taxon>Marasmiineae</taxon>
        <taxon>Omphalotaceae</taxon>
        <taxon>Lentinula</taxon>
    </lineage>
</organism>
<evidence type="ECO:0000313" key="2">
    <source>
        <dbReference type="EMBL" id="GAV99226.1"/>
    </source>
</evidence>
<gene>
    <name evidence="2" type="ORF">LENED_000669</name>
</gene>
<accession>A0A1Q3DW49</accession>
<dbReference type="EMBL" id="BDGU01000012">
    <property type="protein sequence ID" value="GAV99226.1"/>
    <property type="molecule type" value="Genomic_DNA"/>
</dbReference>